<reference evidence="1" key="2">
    <citation type="submission" date="2025-09" db="UniProtKB">
        <authorList>
            <consortium name="Ensembl"/>
        </authorList>
    </citation>
    <scope>IDENTIFICATION</scope>
</reference>
<dbReference type="AlphaFoldDB" id="A0A2K5L144"/>
<dbReference type="GeneTree" id="ENSGT00910000147178"/>
<evidence type="ECO:0000313" key="2">
    <source>
        <dbReference type="Proteomes" id="UP000233060"/>
    </source>
</evidence>
<organism evidence="1 2">
    <name type="scientific">Cercocebus atys</name>
    <name type="common">Sooty mangabey</name>
    <name type="synonym">Cercocebus torquatus atys</name>
    <dbReference type="NCBI Taxonomy" id="9531"/>
    <lineage>
        <taxon>Eukaryota</taxon>
        <taxon>Metazoa</taxon>
        <taxon>Chordata</taxon>
        <taxon>Craniata</taxon>
        <taxon>Vertebrata</taxon>
        <taxon>Euteleostomi</taxon>
        <taxon>Mammalia</taxon>
        <taxon>Eutheria</taxon>
        <taxon>Euarchontoglires</taxon>
        <taxon>Primates</taxon>
        <taxon>Haplorrhini</taxon>
        <taxon>Catarrhini</taxon>
        <taxon>Cercopithecidae</taxon>
        <taxon>Cercopithecinae</taxon>
        <taxon>Cercocebus</taxon>
    </lineage>
</organism>
<dbReference type="Ensembl" id="ENSCATT00000023716.1">
    <property type="protein sequence ID" value="ENSCATP00000006636.1"/>
    <property type="gene ID" value="ENSCATG00000020583.1"/>
</dbReference>
<evidence type="ECO:0000313" key="1">
    <source>
        <dbReference type="Ensembl" id="ENSCATP00000006636.1"/>
    </source>
</evidence>
<proteinExistence type="predicted"/>
<accession>A0A2K5L144</accession>
<reference evidence="1" key="1">
    <citation type="submission" date="2025-08" db="UniProtKB">
        <authorList>
            <consortium name="Ensembl"/>
        </authorList>
    </citation>
    <scope>IDENTIFICATION</scope>
</reference>
<dbReference type="Bgee" id="ENSCATG00000020583">
    <property type="expression patterns" value="Expressed in frontal cortex and 8 other cell types or tissues"/>
</dbReference>
<protein>
    <submittedName>
        <fullName evidence="1">Uncharacterized protein</fullName>
    </submittedName>
</protein>
<dbReference type="OMA" id="LVIIRCD"/>
<name>A0A2K5L144_CERAT</name>
<sequence length="75" mass="8622">MMGADEKPLLLSMSPTSKSPNIIRFHRTLYSVIIRCDIHSLSLLGCKLSFWTDLEKNPFSLGPLRSQMNQLHYRS</sequence>
<dbReference type="Proteomes" id="UP000233060">
    <property type="component" value="Unassembled WGS sequence"/>
</dbReference>
<keyword evidence="2" id="KW-1185">Reference proteome</keyword>